<keyword evidence="2" id="KW-1185">Reference proteome</keyword>
<dbReference type="Proteomes" id="UP000818029">
    <property type="component" value="Chromosome D10"/>
</dbReference>
<evidence type="ECO:0000313" key="2">
    <source>
        <dbReference type="Proteomes" id="UP000818029"/>
    </source>
</evidence>
<sequence length="78" mass="9112">MDKRGPKSKNPEPGNQGNDEKKSKKGLRLLARVKPSEIFLKYITKDVTNVQITYPCRFVEDLDLSRRRLYGYCPPEKR</sequence>
<reference evidence="3" key="2">
    <citation type="submission" date="2025-08" db="UniProtKB">
        <authorList>
            <consortium name="RefSeq"/>
        </authorList>
    </citation>
    <scope>IDENTIFICATION</scope>
</reference>
<dbReference type="RefSeq" id="XP_016699519.1">
    <property type="nucleotide sequence ID" value="XM_016844030.2"/>
</dbReference>
<accession>A0A1U8KFN9</accession>
<reference evidence="2" key="1">
    <citation type="journal article" date="2020" name="Nat. Genet.">
        <title>Genomic diversifications of five Gossypium allopolyploid species and their impact on cotton improvement.</title>
        <authorList>
            <person name="Chen Z.J."/>
            <person name="Sreedasyam A."/>
            <person name="Ando A."/>
            <person name="Song Q."/>
            <person name="De Santiago L.M."/>
            <person name="Hulse-Kemp A.M."/>
            <person name="Ding M."/>
            <person name="Ye W."/>
            <person name="Kirkbride R.C."/>
            <person name="Jenkins J."/>
            <person name="Plott C."/>
            <person name="Lovell J."/>
            <person name="Lin Y.M."/>
            <person name="Vaughn R."/>
            <person name="Liu B."/>
            <person name="Simpson S."/>
            <person name="Scheffler B.E."/>
            <person name="Wen L."/>
            <person name="Saski C.A."/>
            <person name="Grover C.E."/>
            <person name="Hu G."/>
            <person name="Conover J.L."/>
            <person name="Carlson J.W."/>
            <person name="Shu S."/>
            <person name="Boston L.B."/>
            <person name="Williams M."/>
            <person name="Peterson D.G."/>
            <person name="McGee K."/>
            <person name="Jones D.C."/>
            <person name="Wendel J.F."/>
            <person name="Stelly D.M."/>
            <person name="Grimwood J."/>
            <person name="Schmutz J."/>
        </authorList>
    </citation>
    <scope>NUCLEOTIDE SEQUENCE [LARGE SCALE GENOMIC DNA]</scope>
    <source>
        <strain evidence="2">cv. TM-1</strain>
    </source>
</reference>
<evidence type="ECO:0000313" key="3">
    <source>
        <dbReference type="RefSeq" id="XP_016699519.1"/>
    </source>
</evidence>
<dbReference type="AlphaFoldDB" id="A0A1U8KFN9"/>
<evidence type="ECO:0000256" key="1">
    <source>
        <dbReference type="SAM" id="MobiDB-lite"/>
    </source>
</evidence>
<organism evidence="2 3">
    <name type="scientific">Gossypium hirsutum</name>
    <name type="common">Upland cotton</name>
    <name type="synonym">Gossypium mexicanum</name>
    <dbReference type="NCBI Taxonomy" id="3635"/>
    <lineage>
        <taxon>Eukaryota</taxon>
        <taxon>Viridiplantae</taxon>
        <taxon>Streptophyta</taxon>
        <taxon>Embryophyta</taxon>
        <taxon>Tracheophyta</taxon>
        <taxon>Spermatophyta</taxon>
        <taxon>Magnoliopsida</taxon>
        <taxon>eudicotyledons</taxon>
        <taxon>Gunneridae</taxon>
        <taxon>Pentapetalae</taxon>
        <taxon>rosids</taxon>
        <taxon>malvids</taxon>
        <taxon>Malvales</taxon>
        <taxon>Malvaceae</taxon>
        <taxon>Malvoideae</taxon>
        <taxon>Gossypium</taxon>
    </lineage>
</organism>
<protein>
    <submittedName>
        <fullName evidence="3">Uncharacterized protein isoform X3</fullName>
    </submittedName>
</protein>
<proteinExistence type="predicted"/>
<feature type="region of interest" description="Disordered" evidence="1">
    <location>
        <begin position="1"/>
        <end position="27"/>
    </location>
</feature>
<gene>
    <name evidence="3" type="primary">LOC107914956</name>
</gene>
<name>A0A1U8KFN9_GOSHI</name>
<dbReference type="GeneID" id="107914956"/>